<feature type="signal peptide" evidence="1">
    <location>
        <begin position="1"/>
        <end position="33"/>
    </location>
</feature>
<protein>
    <submittedName>
        <fullName evidence="3">ABC transporter substrate-binding protein</fullName>
    </submittedName>
    <submittedName>
        <fullName evidence="2">Protein ynjB</fullName>
    </submittedName>
</protein>
<dbReference type="RefSeq" id="WP_007111681.1">
    <property type="nucleotide sequence ID" value="NZ_JH393257.1"/>
</dbReference>
<evidence type="ECO:0000313" key="2">
    <source>
        <dbReference type="EMBL" id="EHJ93745.1"/>
    </source>
</evidence>
<feature type="chain" id="PRO_5044572088" evidence="1">
    <location>
        <begin position="34"/>
        <end position="413"/>
    </location>
</feature>
<accession>A0A265E2G3</accession>
<keyword evidence="1" id="KW-0732">Signal</keyword>
<reference evidence="3 5" key="2">
    <citation type="submission" date="2017-07" db="EMBL/GenBank/DDBJ databases">
        <title>Shotgun whole genome sequences of three halophilic bacterial isolates.</title>
        <authorList>
            <person name="Pozzo T."/>
            <person name="Higdon S.M."/>
            <person name="Quillaguaman J."/>
        </authorList>
    </citation>
    <scope>NUCLEOTIDE SEQUENCE [LARGE SCALE GENOMIC DNA]</scope>
    <source>
        <strain evidence="3 5">LC1</strain>
    </source>
</reference>
<dbReference type="Proteomes" id="UP000216538">
    <property type="component" value="Unassembled WGS sequence"/>
</dbReference>
<name>A0A265E2G3_9GAMM</name>
<dbReference type="PIRSF" id="PIRSF029172">
    <property type="entry name" value="UCP029172_ABC_sbc_YnjB"/>
    <property type="match status" value="1"/>
</dbReference>
<dbReference type="Pfam" id="PF13416">
    <property type="entry name" value="SBP_bac_8"/>
    <property type="match status" value="1"/>
</dbReference>
<dbReference type="NCBIfam" id="NF008633">
    <property type="entry name" value="PRK11622.1"/>
    <property type="match status" value="1"/>
</dbReference>
<sequence>MPINRHSLHAIFSTTLATTISTAMLAFTLPAMANPDPSDWQSVVAEAEGQTVYWNAWGGEARTNAYIEWVAQQVDARYGIELVHVKLGDTSEAVSRVLAEKQAGNDNTGSVDMVWINGENFAAMKNNDLLFGPWSDSLPNYPLTDPDNTPAVRYDWTIPIDGLESPWSSSQVVFYYDTALVEEHPNNMPELLDWAAQNPGEFTYPQVPNFLGNAFITQALLELGEDTRIFYQPMQAEDFDAATEPLWAYLDELHPHLWRSGRAFPSNSADLRSLMGDSEISIALSFSTTEASGAIANYELPDTVRSYVHDSGMIGNMSFMAIPYNAEHKAGAMVVANYLMSPEAQAEKQDPEVWGSNTVLAMEQLTAEERALFDNIDLGIATLPPKELGEVLGQPHPSWVDALAEAWQERYVN</sequence>
<dbReference type="Gene3D" id="3.40.190.10">
    <property type="entry name" value="Periplasmic binding protein-like II"/>
    <property type="match status" value="2"/>
</dbReference>
<dbReference type="OrthoDB" id="3239593at2"/>
<dbReference type="STRING" id="1072583.KUC_0695"/>
<dbReference type="EMBL" id="JH393257">
    <property type="protein sequence ID" value="EHJ93745.1"/>
    <property type="molecule type" value="Genomic_DNA"/>
</dbReference>
<dbReference type="EMBL" id="NPEY01000001">
    <property type="protein sequence ID" value="OZT75757.1"/>
    <property type="molecule type" value="Genomic_DNA"/>
</dbReference>
<dbReference type="InterPro" id="IPR027020">
    <property type="entry name" value="YnjB"/>
</dbReference>
<dbReference type="SUPFAM" id="SSF53850">
    <property type="entry name" value="Periplasmic binding protein-like II"/>
    <property type="match status" value="1"/>
</dbReference>
<proteinExistence type="predicted"/>
<evidence type="ECO:0000256" key="1">
    <source>
        <dbReference type="SAM" id="SignalP"/>
    </source>
</evidence>
<dbReference type="AlphaFoldDB" id="A0A265E2G3"/>
<reference evidence="2 4" key="1">
    <citation type="submission" date="2011-10" db="EMBL/GenBank/DDBJ databases">
        <authorList>
            <person name="Quillaguamn J."/>
            <person name="Guzmn D."/>
            <person name="Balderrama-Subieta A."/>
            <person name="Cardona-Ortuo C."/>
            <person name="Guevara-Martnez M."/>
            <person name="Callisaya-Quispe N."/>
        </authorList>
    </citation>
    <scope>NUCLEOTIDE SEQUENCE [LARGE SCALE GENOMIC DNA]</scope>
    <source>
        <strain evidence="2 4">LC1</strain>
    </source>
</reference>
<evidence type="ECO:0000313" key="4">
    <source>
        <dbReference type="Proteomes" id="UP000005756"/>
    </source>
</evidence>
<dbReference type="PANTHER" id="PTHR42779:SF1">
    <property type="entry name" value="PROTEIN YNJB"/>
    <property type="match status" value="1"/>
</dbReference>
<evidence type="ECO:0000313" key="5">
    <source>
        <dbReference type="Proteomes" id="UP000216538"/>
    </source>
</evidence>
<keyword evidence="5" id="KW-1185">Reference proteome</keyword>
<organism evidence="2 4">
    <name type="scientific">Vreelandella boliviensis LC1</name>
    <dbReference type="NCBI Taxonomy" id="1072583"/>
    <lineage>
        <taxon>Bacteria</taxon>
        <taxon>Pseudomonadati</taxon>
        <taxon>Pseudomonadota</taxon>
        <taxon>Gammaproteobacteria</taxon>
        <taxon>Oceanospirillales</taxon>
        <taxon>Halomonadaceae</taxon>
        <taxon>Vreelandella</taxon>
    </lineage>
</organism>
<dbReference type="Proteomes" id="UP000005756">
    <property type="component" value="Unassembled WGS sequence"/>
</dbReference>
<dbReference type="InterPro" id="IPR006059">
    <property type="entry name" value="SBP"/>
</dbReference>
<evidence type="ECO:0000313" key="3">
    <source>
        <dbReference type="EMBL" id="OZT75757.1"/>
    </source>
</evidence>
<dbReference type="PANTHER" id="PTHR42779">
    <property type="entry name" value="PROTEIN YNJB"/>
    <property type="match status" value="1"/>
</dbReference>
<gene>
    <name evidence="3" type="ORF">CE457_00575</name>
    <name evidence="2" type="ORF">KUC_0695</name>
</gene>